<evidence type="ECO:0000256" key="10">
    <source>
        <dbReference type="HAMAP-Rule" id="MF_00185"/>
    </source>
</evidence>
<feature type="site" description="Interaction with substrate tRNA" evidence="10">
    <location>
        <position position="102"/>
    </location>
</feature>
<dbReference type="Gene3D" id="1.10.20.140">
    <property type="match status" value="1"/>
</dbReference>
<dbReference type="EC" id="2.5.1.75" evidence="10"/>
<keyword evidence="5 10" id="KW-0819">tRNA processing</keyword>
<comment type="function">
    <text evidence="2 10 12">Catalyzes the transfer of a dimethylallyl group onto the adenine at position 37 in tRNAs that read codons beginning with uridine, leading to the formation of N6-(dimethylallyl)adenosine (i(6)A).</text>
</comment>
<organism evidence="14 15">
    <name type="scientific">Candidatus Filomicrobium marinum</name>
    <dbReference type="NCBI Taxonomy" id="1608628"/>
    <lineage>
        <taxon>Bacteria</taxon>
        <taxon>Pseudomonadati</taxon>
        <taxon>Pseudomonadota</taxon>
        <taxon>Alphaproteobacteria</taxon>
        <taxon>Hyphomicrobiales</taxon>
        <taxon>Hyphomicrobiaceae</taxon>
        <taxon>Filomicrobium</taxon>
    </lineage>
</organism>
<dbReference type="RefSeq" id="WP_046478859.1">
    <property type="nucleotide sequence ID" value="NZ_LN829118.1"/>
</dbReference>
<dbReference type="GO" id="GO:0005524">
    <property type="term" value="F:ATP binding"/>
    <property type="evidence" value="ECO:0007669"/>
    <property type="project" value="UniProtKB-UniRule"/>
</dbReference>
<sequence>MEQNRAILIAGPTASGKSALAIAIAKSCGGTIINADSMQVYAELRILTARPMPADEEIAPHRLYGHVSVTQNYSVATWLKDVEAAIRDVRASGGVPIIIGGTGLYFMALTRGLSPVPSIPDEIRRYWRQAACERPVGELYQELCRRDPITAARLRESDRQRIVRALEVYEATGTPLAQWQEKPGTPLLSPEEYVGLVVDRPREDLYARADTRFAQMISEGALEEVVLMRSMQLDPDLPATRALGLAPLMACTAGEISLEEASGLTCRDTRHYIRRQLTWLRRNMISWKWIQTKEMEQIKRSGFSFVD</sequence>
<evidence type="ECO:0000256" key="9">
    <source>
        <dbReference type="ARBA" id="ARBA00049563"/>
    </source>
</evidence>
<dbReference type="Gene3D" id="3.40.50.300">
    <property type="entry name" value="P-loop containing nucleotide triphosphate hydrolases"/>
    <property type="match status" value="1"/>
</dbReference>
<dbReference type="KEGG" id="fiy:BN1229_v1_2882"/>
<name>A0A0D6JHI6_9HYPH</name>
<evidence type="ECO:0000256" key="13">
    <source>
        <dbReference type="RuleBase" id="RU003785"/>
    </source>
</evidence>
<evidence type="ECO:0000313" key="15">
    <source>
        <dbReference type="Proteomes" id="UP000033187"/>
    </source>
</evidence>
<gene>
    <name evidence="10 14" type="primary">miaA</name>
    <name evidence="14" type="ORF">YBN1229_v1_2882</name>
</gene>
<feature type="region of interest" description="Interaction with substrate tRNA" evidence="10">
    <location>
        <begin position="160"/>
        <end position="164"/>
    </location>
</feature>
<keyword evidence="4 10" id="KW-0808">Transferase</keyword>
<evidence type="ECO:0000256" key="3">
    <source>
        <dbReference type="ARBA" id="ARBA00005842"/>
    </source>
</evidence>
<comment type="similarity">
    <text evidence="3 10 13">Belongs to the IPP transferase family.</text>
</comment>
<feature type="site" description="Interaction with substrate tRNA" evidence="10">
    <location>
        <position position="124"/>
    </location>
</feature>
<keyword evidence="7 10" id="KW-0067">ATP-binding</keyword>
<evidence type="ECO:0000256" key="7">
    <source>
        <dbReference type="ARBA" id="ARBA00022840"/>
    </source>
</evidence>
<evidence type="ECO:0000256" key="4">
    <source>
        <dbReference type="ARBA" id="ARBA00022679"/>
    </source>
</evidence>
<dbReference type="HAMAP" id="MF_00185">
    <property type="entry name" value="IPP_trans"/>
    <property type="match status" value="1"/>
</dbReference>
<keyword evidence="6 10" id="KW-0547">Nucleotide-binding</keyword>
<dbReference type="PANTHER" id="PTHR11088">
    <property type="entry name" value="TRNA DIMETHYLALLYLTRANSFERASE"/>
    <property type="match status" value="1"/>
</dbReference>
<evidence type="ECO:0000313" key="14">
    <source>
        <dbReference type="EMBL" id="CPR21053.1"/>
    </source>
</evidence>
<dbReference type="Proteomes" id="UP000033187">
    <property type="component" value="Chromosome 1"/>
</dbReference>
<dbReference type="NCBIfam" id="TIGR00174">
    <property type="entry name" value="miaA"/>
    <property type="match status" value="1"/>
</dbReference>
<evidence type="ECO:0000256" key="11">
    <source>
        <dbReference type="RuleBase" id="RU003783"/>
    </source>
</evidence>
<evidence type="ECO:0000256" key="6">
    <source>
        <dbReference type="ARBA" id="ARBA00022741"/>
    </source>
</evidence>
<accession>A0A0D6JHI6</accession>
<evidence type="ECO:0000256" key="1">
    <source>
        <dbReference type="ARBA" id="ARBA00001946"/>
    </source>
</evidence>
<keyword evidence="8 10" id="KW-0460">Magnesium</keyword>
<comment type="caution">
    <text evidence="10">Lacks conserved residue(s) required for the propagation of feature annotation.</text>
</comment>
<dbReference type="EMBL" id="LN829119">
    <property type="protein sequence ID" value="CPR21053.1"/>
    <property type="molecule type" value="Genomic_DNA"/>
</dbReference>
<protein>
    <recommendedName>
        <fullName evidence="10">tRNA dimethylallyltransferase</fullName>
        <ecNumber evidence="10">2.5.1.75</ecNumber>
    </recommendedName>
    <alternativeName>
        <fullName evidence="10">Dimethylallyl diphosphate:tRNA dimethylallyltransferase</fullName>
        <shortName evidence="10">DMAPP:tRNA dimethylallyltransferase</shortName>
        <shortName evidence="10">DMATase</shortName>
    </alternativeName>
    <alternativeName>
        <fullName evidence="10">Isopentenyl-diphosphate:tRNA isopentenyltransferase</fullName>
        <shortName evidence="10">IPP transferase</shortName>
        <shortName evidence="10">IPPT</shortName>
        <shortName evidence="10">IPTase</shortName>
    </alternativeName>
</protein>
<dbReference type="AlphaFoldDB" id="A0A0D6JHI6"/>
<dbReference type="KEGG" id="fil:BN1229_v1_3034"/>
<dbReference type="InterPro" id="IPR039657">
    <property type="entry name" value="Dimethylallyltransferase"/>
</dbReference>
<dbReference type="InterPro" id="IPR018022">
    <property type="entry name" value="IPT"/>
</dbReference>
<dbReference type="Pfam" id="PF01715">
    <property type="entry name" value="IPPT"/>
    <property type="match status" value="1"/>
</dbReference>
<dbReference type="InterPro" id="IPR027417">
    <property type="entry name" value="P-loop_NTPase"/>
</dbReference>
<feature type="binding site" evidence="10">
    <location>
        <begin position="11"/>
        <end position="18"/>
    </location>
    <ligand>
        <name>ATP</name>
        <dbReference type="ChEBI" id="CHEBI:30616"/>
    </ligand>
</feature>
<evidence type="ECO:0000256" key="5">
    <source>
        <dbReference type="ARBA" id="ARBA00022694"/>
    </source>
</evidence>
<dbReference type="OrthoDB" id="9776390at2"/>
<proteinExistence type="inferred from homology"/>
<comment type="catalytic activity">
    <reaction evidence="9 10 11">
        <text>adenosine(37) in tRNA + dimethylallyl diphosphate = N(6)-dimethylallyladenosine(37) in tRNA + diphosphate</text>
        <dbReference type="Rhea" id="RHEA:26482"/>
        <dbReference type="Rhea" id="RHEA-COMP:10162"/>
        <dbReference type="Rhea" id="RHEA-COMP:10375"/>
        <dbReference type="ChEBI" id="CHEBI:33019"/>
        <dbReference type="ChEBI" id="CHEBI:57623"/>
        <dbReference type="ChEBI" id="CHEBI:74411"/>
        <dbReference type="ChEBI" id="CHEBI:74415"/>
        <dbReference type="EC" id="2.5.1.75"/>
    </reaction>
</comment>
<evidence type="ECO:0000256" key="12">
    <source>
        <dbReference type="RuleBase" id="RU003784"/>
    </source>
</evidence>
<dbReference type="GO" id="GO:0006400">
    <property type="term" value="P:tRNA modification"/>
    <property type="evidence" value="ECO:0007669"/>
    <property type="project" value="TreeGrafter"/>
</dbReference>
<keyword evidence="15" id="KW-1185">Reference proteome</keyword>
<evidence type="ECO:0000256" key="2">
    <source>
        <dbReference type="ARBA" id="ARBA00003213"/>
    </source>
</evidence>
<comment type="subunit">
    <text evidence="10">Monomer.</text>
</comment>
<dbReference type="SUPFAM" id="SSF52540">
    <property type="entry name" value="P-loop containing nucleoside triphosphate hydrolases"/>
    <property type="match status" value="2"/>
</dbReference>
<evidence type="ECO:0000256" key="8">
    <source>
        <dbReference type="ARBA" id="ARBA00022842"/>
    </source>
</evidence>
<feature type="binding site" evidence="10">
    <location>
        <begin position="13"/>
        <end position="18"/>
    </location>
    <ligand>
        <name>substrate</name>
    </ligand>
</feature>
<dbReference type="PANTHER" id="PTHR11088:SF60">
    <property type="entry name" value="TRNA DIMETHYLALLYLTRANSFERASE"/>
    <property type="match status" value="1"/>
</dbReference>
<dbReference type="GO" id="GO:0052381">
    <property type="term" value="F:tRNA dimethylallyltransferase activity"/>
    <property type="evidence" value="ECO:0007669"/>
    <property type="project" value="UniProtKB-UniRule"/>
</dbReference>
<comment type="cofactor">
    <cofactor evidence="1 10">
        <name>Mg(2+)</name>
        <dbReference type="ChEBI" id="CHEBI:18420"/>
    </cofactor>
</comment>
<reference evidence="15" key="1">
    <citation type="submission" date="2015-02" db="EMBL/GenBank/DDBJ databases">
        <authorList>
            <person name="Chooi Y.-H."/>
        </authorList>
    </citation>
    <scope>NUCLEOTIDE SEQUENCE [LARGE SCALE GENOMIC DNA]</scope>
    <source>
        <strain evidence="15">strain Y</strain>
    </source>
</reference>
<feature type="region of interest" description="Interaction with substrate tRNA" evidence="10">
    <location>
        <begin position="36"/>
        <end position="39"/>
    </location>
</feature>